<dbReference type="InterPro" id="IPR001173">
    <property type="entry name" value="Glyco_trans_2-like"/>
</dbReference>
<dbReference type="Gene3D" id="1.25.40.10">
    <property type="entry name" value="Tetratricopeptide repeat domain"/>
    <property type="match status" value="1"/>
</dbReference>
<sequence>MPAGLAARPPAVNLRLPGLPESGGVIGCNRPEFLRRPAYWPQMFQTEIFRFPRRGEARRIAVFSYRYDAHLVPGLIENIRPAVHGYVAWDDRGAAAALSDEPMRRNRLILEAQKLGAAWLLACDPDERFEDRLARRLPEMAAEGEGTLWTVAMREMFDATHYRTDGIWGAKAVMRFFPVSAVGEDLTVPLHAAWVTDAERFRTAASGLNVYHMRMASPVRRRLRRALYAAADPDRQYQRPGYDYLDDERGMRLEPIPEGRGYSPPFVEDCGLWAPDPGRIGQVMPDPPAVRLHFAKRSIERGGHAAAFHALQDLCRAAPEDADLAHACARRALVAGDPQAALELTLPLVRGGKADLHAHLLHALAAARCGRADLAEASLAVLAGGLAGSPVLDWLATACRRATVDFAAPDALWRRWVSDRARLSEGAGLARGARMSVIVLGYQAQPGLAAAVRSLLDQDEAAEIVVVNSGDGDAAAVLGPLAAAVRLIQVEAPLYVGAARNIGVDASRAEYVAFLAGDCTAAPGWVSGRMRRHLAGALSVSTPVLPAETDSLAGIAAHYLHYWGRHPETPDVQRMHFGRSFARWLLEEAGAFPPGLRVNEDGVLNHRADHIGLPVWAPEVLTAHRDPAMLGDLLADERARGMRRADHPPFRGWVGSDKAEAEFSARIATACGHAQSAAARWCGLSPRRLAAVQAMQWLATQAGAAGAIDALERLYEADLAAARAEALRPFSPAAALTEALAAVTADPQDWRKAYLTGLLTAEAEHDDPAPHFRAAMALNPATSGPVAELVRLHRAHGNDAAALAEAEAALLRAPGAAALWALAGAAAEQAGKPDRALAWRRGALALAPDDPKAHLALARLHRQGGNDALASLREDMAADLQARAPVEFDS</sequence>
<dbReference type="EMBL" id="PZKE01000001">
    <property type="protein sequence ID" value="PTE16335.1"/>
    <property type="molecule type" value="Genomic_DNA"/>
</dbReference>
<evidence type="ECO:0000313" key="3">
    <source>
        <dbReference type="Proteomes" id="UP000241362"/>
    </source>
</evidence>
<dbReference type="Gene3D" id="3.90.550.10">
    <property type="entry name" value="Spore Coat Polysaccharide Biosynthesis Protein SpsA, Chain A"/>
    <property type="match status" value="1"/>
</dbReference>
<accession>A0A2T4JEI9</accession>
<evidence type="ECO:0000313" key="2">
    <source>
        <dbReference type="EMBL" id="PTE16335.1"/>
    </source>
</evidence>
<gene>
    <name evidence="2" type="ORF">C5F44_00255</name>
</gene>
<dbReference type="InterPro" id="IPR011990">
    <property type="entry name" value="TPR-like_helical_dom_sf"/>
</dbReference>
<keyword evidence="3" id="KW-1185">Reference proteome</keyword>
<dbReference type="SUPFAM" id="SSF53448">
    <property type="entry name" value="Nucleotide-diphospho-sugar transferases"/>
    <property type="match status" value="1"/>
</dbReference>
<name>A0A2T4JEI9_FUSBL</name>
<dbReference type="SUPFAM" id="SSF48452">
    <property type="entry name" value="TPR-like"/>
    <property type="match status" value="2"/>
</dbReference>
<protein>
    <recommendedName>
        <fullName evidence="1">Glycosyltransferase 2-like domain-containing protein</fullName>
    </recommendedName>
</protein>
<reference evidence="2 3" key="1">
    <citation type="submission" date="2018-03" db="EMBL/GenBank/DDBJ databases">
        <title>Rhodobacter blasticus.</title>
        <authorList>
            <person name="Meyer T.E."/>
            <person name="Miller S."/>
            <person name="Lodha T."/>
            <person name="Gandham S."/>
            <person name="Chintalapati S."/>
            <person name="Chintalapati V.R."/>
        </authorList>
    </citation>
    <scope>NUCLEOTIDE SEQUENCE [LARGE SCALE GENOMIC DNA]</scope>
    <source>
        <strain evidence="2 3">DSM 2131</strain>
    </source>
</reference>
<dbReference type="Proteomes" id="UP000241362">
    <property type="component" value="Unassembled WGS sequence"/>
</dbReference>
<comment type="caution">
    <text evidence="2">The sequence shown here is derived from an EMBL/GenBank/DDBJ whole genome shotgun (WGS) entry which is preliminary data.</text>
</comment>
<dbReference type="PANTHER" id="PTHR22916">
    <property type="entry name" value="GLYCOSYLTRANSFERASE"/>
    <property type="match status" value="1"/>
</dbReference>
<dbReference type="InterPro" id="IPR029044">
    <property type="entry name" value="Nucleotide-diphossugar_trans"/>
</dbReference>
<feature type="domain" description="Glycosyltransferase 2-like" evidence="1">
    <location>
        <begin position="436"/>
        <end position="561"/>
    </location>
</feature>
<dbReference type="AlphaFoldDB" id="A0A2T4JEI9"/>
<evidence type="ECO:0000259" key="1">
    <source>
        <dbReference type="Pfam" id="PF00535"/>
    </source>
</evidence>
<dbReference type="PANTHER" id="PTHR22916:SF3">
    <property type="entry name" value="UDP-GLCNAC:BETAGAL BETA-1,3-N-ACETYLGLUCOSAMINYLTRANSFERASE-LIKE PROTEIN 1"/>
    <property type="match status" value="1"/>
</dbReference>
<organism evidence="2 3">
    <name type="scientific">Fuscovulum blasticum DSM 2131</name>
    <dbReference type="NCBI Taxonomy" id="1188250"/>
    <lineage>
        <taxon>Bacteria</taxon>
        <taxon>Pseudomonadati</taxon>
        <taxon>Pseudomonadota</taxon>
        <taxon>Alphaproteobacteria</taxon>
        <taxon>Rhodobacterales</taxon>
        <taxon>Paracoccaceae</taxon>
        <taxon>Pseudogemmobacter</taxon>
    </lineage>
</organism>
<dbReference type="Pfam" id="PF00535">
    <property type="entry name" value="Glycos_transf_2"/>
    <property type="match status" value="1"/>
</dbReference>
<dbReference type="GO" id="GO:0016758">
    <property type="term" value="F:hexosyltransferase activity"/>
    <property type="evidence" value="ECO:0007669"/>
    <property type="project" value="UniProtKB-ARBA"/>
</dbReference>
<proteinExistence type="predicted"/>